<dbReference type="EMBL" id="PTIX01000003">
    <property type="protein sequence ID" value="PPK69567.1"/>
    <property type="molecule type" value="Genomic_DNA"/>
</dbReference>
<keyword evidence="1" id="KW-0472">Membrane</keyword>
<dbReference type="InterPro" id="IPR038332">
    <property type="entry name" value="PPE_sf"/>
</dbReference>
<comment type="caution">
    <text evidence="3">The sequence shown here is derived from an EMBL/GenBank/DDBJ whole genome shotgun (WGS) entry which is preliminary data.</text>
</comment>
<keyword evidence="1" id="KW-0812">Transmembrane</keyword>
<organism evidence="3 4">
    <name type="scientific">Actinokineospora auranticolor</name>
    <dbReference type="NCBI Taxonomy" id="155976"/>
    <lineage>
        <taxon>Bacteria</taxon>
        <taxon>Bacillati</taxon>
        <taxon>Actinomycetota</taxon>
        <taxon>Actinomycetes</taxon>
        <taxon>Pseudonocardiales</taxon>
        <taxon>Pseudonocardiaceae</taxon>
        <taxon>Actinokineospora</taxon>
    </lineage>
</organism>
<gene>
    <name evidence="3" type="ORF">CLV40_103177</name>
</gene>
<dbReference type="OrthoDB" id="5069709at2"/>
<feature type="domain" description="Outer membrane channel protein CpnT-like N-terminal" evidence="2">
    <location>
        <begin position="70"/>
        <end position="166"/>
    </location>
</feature>
<evidence type="ECO:0000259" key="2">
    <source>
        <dbReference type="Pfam" id="PF25547"/>
    </source>
</evidence>
<dbReference type="AlphaFoldDB" id="A0A2S6GWI9"/>
<evidence type="ECO:0000313" key="4">
    <source>
        <dbReference type="Proteomes" id="UP000239203"/>
    </source>
</evidence>
<keyword evidence="1" id="KW-1133">Transmembrane helix</keyword>
<dbReference type="Pfam" id="PF25547">
    <property type="entry name" value="WXG100_2"/>
    <property type="match status" value="1"/>
</dbReference>
<dbReference type="RefSeq" id="WP_104478000.1">
    <property type="nucleotide sequence ID" value="NZ_CP154825.1"/>
</dbReference>
<dbReference type="Proteomes" id="UP000239203">
    <property type="component" value="Unassembled WGS sequence"/>
</dbReference>
<protein>
    <recommendedName>
        <fullName evidence="2">Outer membrane channel protein CpnT-like N-terminal domain-containing protein</fullName>
    </recommendedName>
</protein>
<dbReference type="Gene3D" id="1.20.1260.20">
    <property type="entry name" value="PPE superfamily"/>
    <property type="match status" value="1"/>
</dbReference>
<accession>A0A2S6GWI9</accession>
<dbReference type="InterPro" id="IPR036689">
    <property type="entry name" value="ESAT-6-like_sf"/>
</dbReference>
<evidence type="ECO:0000256" key="1">
    <source>
        <dbReference type="SAM" id="Phobius"/>
    </source>
</evidence>
<proteinExistence type="predicted"/>
<feature type="transmembrane region" description="Helical" evidence="1">
    <location>
        <begin position="171"/>
        <end position="196"/>
    </location>
</feature>
<evidence type="ECO:0000313" key="3">
    <source>
        <dbReference type="EMBL" id="PPK69567.1"/>
    </source>
</evidence>
<keyword evidence="4" id="KW-1185">Reference proteome</keyword>
<dbReference type="InterPro" id="IPR057746">
    <property type="entry name" value="CpnT-like_N"/>
</dbReference>
<sequence>MTDTETGLSATIEQLSSTISSGNWADLDLNTGIEALGYLANPVDALVSSGVQWVLEHVQPLRDALNEFAGDPGAIQAYAEHWREQGRAATESAVDLKNYVQTDTSGWTGETGDAYRAQAAEQVDGLLASGAAAKSVANAVEAAGLVVAAVRLIVQELIAELVKIILKRIPIWLAATGVTLGIGTVAVVADLLALIAEWV</sequence>
<reference evidence="3 4" key="1">
    <citation type="submission" date="2018-02" db="EMBL/GenBank/DDBJ databases">
        <title>Genomic Encyclopedia of Archaeal and Bacterial Type Strains, Phase II (KMG-II): from individual species to whole genera.</title>
        <authorList>
            <person name="Goeker M."/>
        </authorList>
    </citation>
    <scope>NUCLEOTIDE SEQUENCE [LARGE SCALE GENOMIC DNA]</scope>
    <source>
        <strain evidence="3 4">YU 961-1</strain>
    </source>
</reference>
<dbReference type="SUPFAM" id="SSF140453">
    <property type="entry name" value="EsxAB dimer-like"/>
    <property type="match status" value="1"/>
</dbReference>
<name>A0A2S6GWI9_9PSEU</name>